<dbReference type="InterPro" id="IPR012337">
    <property type="entry name" value="RNaseH-like_sf"/>
</dbReference>
<name>A0A8H6YVZ7_9AGAR</name>
<dbReference type="PANTHER" id="PTHR46481">
    <property type="entry name" value="ZINC FINGER BED DOMAIN-CONTAINING PROTEIN 4"/>
    <property type="match status" value="1"/>
</dbReference>
<protein>
    <submittedName>
        <fullName evidence="7">HAT family dimerization protein</fullName>
    </submittedName>
</protein>
<feature type="region of interest" description="Disordered" evidence="6">
    <location>
        <begin position="168"/>
        <end position="189"/>
    </location>
</feature>
<keyword evidence="3" id="KW-0863">Zinc-finger</keyword>
<proteinExistence type="predicted"/>
<comment type="caution">
    <text evidence="7">The sequence shown here is derived from an EMBL/GenBank/DDBJ whole genome shotgun (WGS) entry which is preliminary data.</text>
</comment>
<dbReference type="PANTHER" id="PTHR46481:SF10">
    <property type="entry name" value="ZINC FINGER BED DOMAIN-CONTAINING PROTEIN 39"/>
    <property type="match status" value="1"/>
</dbReference>
<sequence>MIKISPHRSKLRSLIIEQWVEYWDDLKTELKSALGWLCFTADMWSSLGMHPYLAITVHWLSRRTDTGHVVLRQALLAFRRVRGAHSGARISRIVMGILDAAEIVDKVGHFTMDNASVNPTFMTHLQLALENHGHPDFNATHNFVRCFSHIINLCSQAVIKKMEDYDALGDHPETDTEPVTATDDAEEDEDAALLAPRRTRRTQKTGPIYRARRMVGFIRKSGQRRDQLLNTIKEGNDQQLWTEIVERDGRAEQVVVPLKPLMVLLDVKTRWDSVFYMLRRLR</sequence>
<dbReference type="OrthoDB" id="1607513at2759"/>
<comment type="subcellular location">
    <subcellularLocation>
        <location evidence="1">Nucleus</location>
    </subcellularLocation>
</comment>
<evidence type="ECO:0000256" key="1">
    <source>
        <dbReference type="ARBA" id="ARBA00004123"/>
    </source>
</evidence>
<dbReference type="EMBL" id="JACAZI010000003">
    <property type="protein sequence ID" value="KAF7366224.1"/>
    <property type="molecule type" value="Genomic_DNA"/>
</dbReference>
<organism evidence="7 8">
    <name type="scientific">Mycena venus</name>
    <dbReference type="NCBI Taxonomy" id="2733690"/>
    <lineage>
        <taxon>Eukaryota</taxon>
        <taxon>Fungi</taxon>
        <taxon>Dikarya</taxon>
        <taxon>Basidiomycota</taxon>
        <taxon>Agaricomycotina</taxon>
        <taxon>Agaricomycetes</taxon>
        <taxon>Agaricomycetidae</taxon>
        <taxon>Agaricales</taxon>
        <taxon>Marasmiineae</taxon>
        <taxon>Mycenaceae</taxon>
        <taxon>Mycena</taxon>
    </lineage>
</organism>
<keyword evidence="2" id="KW-0479">Metal-binding</keyword>
<evidence type="ECO:0000313" key="8">
    <source>
        <dbReference type="Proteomes" id="UP000620124"/>
    </source>
</evidence>
<evidence type="ECO:0000256" key="5">
    <source>
        <dbReference type="ARBA" id="ARBA00023242"/>
    </source>
</evidence>
<dbReference type="GO" id="GO:0005634">
    <property type="term" value="C:nucleus"/>
    <property type="evidence" value="ECO:0007669"/>
    <property type="project" value="UniProtKB-SubCell"/>
</dbReference>
<dbReference type="Proteomes" id="UP000620124">
    <property type="component" value="Unassembled WGS sequence"/>
</dbReference>
<accession>A0A8H6YVZ7</accession>
<keyword evidence="5" id="KW-0539">Nucleus</keyword>
<evidence type="ECO:0000313" key="7">
    <source>
        <dbReference type="EMBL" id="KAF7366224.1"/>
    </source>
</evidence>
<evidence type="ECO:0000256" key="2">
    <source>
        <dbReference type="ARBA" id="ARBA00022723"/>
    </source>
</evidence>
<keyword evidence="4" id="KW-0862">Zinc</keyword>
<dbReference type="AlphaFoldDB" id="A0A8H6YVZ7"/>
<evidence type="ECO:0000256" key="6">
    <source>
        <dbReference type="SAM" id="MobiDB-lite"/>
    </source>
</evidence>
<dbReference type="GO" id="GO:0008270">
    <property type="term" value="F:zinc ion binding"/>
    <property type="evidence" value="ECO:0007669"/>
    <property type="project" value="UniProtKB-KW"/>
</dbReference>
<evidence type="ECO:0000256" key="4">
    <source>
        <dbReference type="ARBA" id="ARBA00022833"/>
    </source>
</evidence>
<keyword evidence="8" id="KW-1185">Reference proteome</keyword>
<evidence type="ECO:0000256" key="3">
    <source>
        <dbReference type="ARBA" id="ARBA00022771"/>
    </source>
</evidence>
<dbReference type="InterPro" id="IPR052035">
    <property type="entry name" value="ZnF_BED_domain_contain"/>
</dbReference>
<dbReference type="SUPFAM" id="SSF53098">
    <property type="entry name" value="Ribonuclease H-like"/>
    <property type="match status" value="1"/>
</dbReference>
<gene>
    <name evidence="7" type="ORF">MVEN_00499600</name>
</gene>
<reference evidence="7" key="1">
    <citation type="submission" date="2020-05" db="EMBL/GenBank/DDBJ databases">
        <title>Mycena genomes resolve the evolution of fungal bioluminescence.</title>
        <authorList>
            <person name="Tsai I.J."/>
        </authorList>
    </citation>
    <scope>NUCLEOTIDE SEQUENCE</scope>
    <source>
        <strain evidence="7">CCC161011</strain>
    </source>
</reference>